<dbReference type="OrthoDB" id="9796880at2"/>
<evidence type="ECO:0000256" key="5">
    <source>
        <dbReference type="ARBA" id="ARBA00023014"/>
    </source>
</evidence>
<comment type="pathway">
    <text evidence="6">Alkaloid degradation; nicotine degradation.</text>
</comment>
<evidence type="ECO:0000256" key="6">
    <source>
        <dbReference type="ARBA" id="ARBA00060707"/>
    </source>
</evidence>
<organism evidence="8 9">
    <name type="scientific">Formimonas warabiya</name>
    <dbReference type="NCBI Taxonomy" id="1761012"/>
    <lineage>
        <taxon>Bacteria</taxon>
        <taxon>Bacillati</taxon>
        <taxon>Bacillota</taxon>
        <taxon>Clostridia</taxon>
        <taxon>Eubacteriales</taxon>
        <taxon>Peptococcaceae</taxon>
        <taxon>Candidatus Formimonas</taxon>
    </lineage>
</organism>
<accession>A0A3G1KM81</accession>
<name>A0A3G1KM81_FORW1</name>
<dbReference type="GO" id="GO:0051537">
    <property type="term" value="F:2 iron, 2 sulfur cluster binding"/>
    <property type="evidence" value="ECO:0007669"/>
    <property type="project" value="UniProtKB-KW"/>
</dbReference>
<dbReference type="InterPro" id="IPR002888">
    <property type="entry name" value="2Fe-2S-bd"/>
</dbReference>
<dbReference type="InterPro" id="IPR051452">
    <property type="entry name" value="Diverse_Oxidoreductases"/>
</dbReference>
<evidence type="ECO:0000256" key="4">
    <source>
        <dbReference type="ARBA" id="ARBA00023004"/>
    </source>
</evidence>
<evidence type="ECO:0000256" key="2">
    <source>
        <dbReference type="ARBA" id="ARBA00022723"/>
    </source>
</evidence>
<dbReference type="SUPFAM" id="SSF54292">
    <property type="entry name" value="2Fe-2S ferredoxin-like"/>
    <property type="match status" value="1"/>
</dbReference>
<reference evidence="8 9" key="1">
    <citation type="submission" date="2016-10" db="EMBL/GenBank/DDBJ databases">
        <title>Complete Genome Sequence of Peptococcaceae strain DCMF.</title>
        <authorList>
            <person name="Edwards R.J."/>
            <person name="Holland S.I."/>
            <person name="Deshpande N.P."/>
            <person name="Wong Y.K."/>
            <person name="Ertan H."/>
            <person name="Manefield M."/>
            <person name="Russell T.L."/>
            <person name="Lee M.J."/>
        </authorList>
    </citation>
    <scope>NUCLEOTIDE SEQUENCE [LARGE SCALE GENOMIC DNA]</scope>
    <source>
        <strain evidence="8 9">DCMF</strain>
    </source>
</reference>
<dbReference type="AlphaFoldDB" id="A0A3G1KM81"/>
<dbReference type="Gene3D" id="1.10.150.120">
    <property type="entry name" value="[2Fe-2S]-binding domain"/>
    <property type="match status" value="1"/>
</dbReference>
<dbReference type="CDD" id="cd00207">
    <property type="entry name" value="fer2"/>
    <property type="match status" value="1"/>
</dbReference>
<dbReference type="GO" id="GO:0046872">
    <property type="term" value="F:metal ion binding"/>
    <property type="evidence" value="ECO:0007669"/>
    <property type="project" value="UniProtKB-KW"/>
</dbReference>
<dbReference type="GO" id="GO:0016491">
    <property type="term" value="F:oxidoreductase activity"/>
    <property type="evidence" value="ECO:0007669"/>
    <property type="project" value="UniProtKB-KW"/>
</dbReference>
<dbReference type="SUPFAM" id="SSF47741">
    <property type="entry name" value="CO dehydrogenase ISP C-domain like"/>
    <property type="match status" value="1"/>
</dbReference>
<gene>
    <name evidence="8" type="ORF">DCMF_00935</name>
</gene>
<dbReference type="InterPro" id="IPR012675">
    <property type="entry name" value="Beta-grasp_dom_sf"/>
</dbReference>
<keyword evidence="4" id="KW-0408">Iron</keyword>
<evidence type="ECO:0000313" key="8">
    <source>
        <dbReference type="EMBL" id="ATW23548.1"/>
    </source>
</evidence>
<dbReference type="Pfam" id="PF00111">
    <property type="entry name" value="Fer2"/>
    <property type="match status" value="1"/>
</dbReference>
<dbReference type="Gene3D" id="3.10.20.30">
    <property type="match status" value="1"/>
</dbReference>
<dbReference type="KEGG" id="fwa:DCMF_00935"/>
<dbReference type="PROSITE" id="PS51085">
    <property type="entry name" value="2FE2S_FER_2"/>
    <property type="match status" value="1"/>
</dbReference>
<dbReference type="InterPro" id="IPR036010">
    <property type="entry name" value="2Fe-2S_ferredoxin-like_sf"/>
</dbReference>
<sequence>MINDKRKLLKITVNGEERTDMIDGDMTLLDYLRDYLGLFGTKRSCNCGECGSCTVLMDGRAIYSCVTLALQAYGKTVLTIEGLAAPGEVHPIQAAFIESGAVHCGFCTPGFIMSTKALLDRKHYPGDDEIKEALAGNLCRCTGYVQIINAVKLASKKLYG</sequence>
<dbReference type="EMBL" id="CP017634">
    <property type="protein sequence ID" value="ATW23548.1"/>
    <property type="molecule type" value="Genomic_DNA"/>
</dbReference>
<proteinExistence type="predicted"/>
<dbReference type="InterPro" id="IPR001041">
    <property type="entry name" value="2Fe-2S_ferredoxin-type"/>
</dbReference>
<keyword evidence="5" id="KW-0411">Iron-sulfur</keyword>
<dbReference type="PANTHER" id="PTHR44379">
    <property type="entry name" value="OXIDOREDUCTASE WITH IRON-SULFUR SUBUNIT"/>
    <property type="match status" value="1"/>
</dbReference>
<keyword evidence="9" id="KW-1185">Reference proteome</keyword>
<evidence type="ECO:0000259" key="7">
    <source>
        <dbReference type="PROSITE" id="PS51085"/>
    </source>
</evidence>
<dbReference type="Pfam" id="PF01799">
    <property type="entry name" value="Fer2_2"/>
    <property type="match status" value="1"/>
</dbReference>
<keyword evidence="1" id="KW-0001">2Fe-2S</keyword>
<dbReference type="RefSeq" id="WP_148132697.1">
    <property type="nucleotide sequence ID" value="NZ_CP017634.1"/>
</dbReference>
<evidence type="ECO:0000313" key="9">
    <source>
        <dbReference type="Proteomes" id="UP000323521"/>
    </source>
</evidence>
<evidence type="ECO:0000256" key="1">
    <source>
        <dbReference type="ARBA" id="ARBA00022714"/>
    </source>
</evidence>
<protein>
    <submittedName>
        <fullName evidence="8">(2Fe-2S)-binding protein</fullName>
    </submittedName>
</protein>
<feature type="domain" description="2Fe-2S ferredoxin-type" evidence="7">
    <location>
        <begin position="9"/>
        <end position="83"/>
    </location>
</feature>
<evidence type="ECO:0000256" key="3">
    <source>
        <dbReference type="ARBA" id="ARBA00023002"/>
    </source>
</evidence>
<keyword evidence="2" id="KW-0479">Metal-binding</keyword>
<dbReference type="FunFam" id="3.10.20.30:FF:000020">
    <property type="entry name" value="Xanthine dehydrogenase iron-sulfur subunit"/>
    <property type="match status" value="1"/>
</dbReference>
<keyword evidence="3" id="KW-0560">Oxidoreductase</keyword>
<dbReference type="InterPro" id="IPR036884">
    <property type="entry name" value="2Fe-2S-bd_dom_sf"/>
</dbReference>
<dbReference type="Proteomes" id="UP000323521">
    <property type="component" value="Chromosome"/>
</dbReference>
<dbReference type="PANTHER" id="PTHR44379:SF8">
    <property type="entry name" value="XANTHINE DEHYDROGENASE IRON-SULFUR-BINDING SUBUNIT XDHC-RELATED"/>
    <property type="match status" value="1"/>
</dbReference>